<dbReference type="PANTHER" id="PTHR14042">
    <property type="entry name" value="DOPEY-RELATED"/>
    <property type="match status" value="1"/>
</dbReference>
<comment type="caution">
    <text evidence="5">The sequence shown here is derived from an EMBL/GenBank/DDBJ whole genome shotgun (WGS) entry which is preliminary data.</text>
</comment>
<comment type="similarity">
    <text evidence="3">Belongs to the DOP1 family.</text>
</comment>
<dbReference type="Pfam" id="PF04118">
    <property type="entry name" value="Dopey_N"/>
    <property type="match status" value="2"/>
</dbReference>
<dbReference type="Proteomes" id="UP000324629">
    <property type="component" value="Unassembled WGS sequence"/>
</dbReference>
<dbReference type="EMBL" id="QNGE01004523">
    <property type="protein sequence ID" value="KAA3672815.1"/>
    <property type="molecule type" value="Genomic_DNA"/>
</dbReference>
<gene>
    <name evidence="5" type="ORF">DEA37_0005293</name>
</gene>
<keyword evidence="2" id="KW-0653">Protein transport</keyword>
<dbReference type="GO" id="GO:0005802">
    <property type="term" value="C:trans-Golgi network"/>
    <property type="evidence" value="ECO:0007669"/>
    <property type="project" value="TreeGrafter"/>
</dbReference>
<dbReference type="GO" id="GO:0005768">
    <property type="term" value="C:endosome"/>
    <property type="evidence" value="ECO:0007669"/>
    <property type="project" value="TreeGrafter"/>
</dbReference>
<feature type="non-terminal residue" evidence="5">
    <location>
        <position position="1379"/>
    </location>
</feature>
<dbReference type="PANTHER" id="PTHR14042:SF24">
    <property type="entry name" value="PROTEIN DOPEY-1 HOMOLOG"/>
    <property type="match status" value="1"/>
</dbReference>
<evidence type="ECO:0000313" key="5">
    <source>
        <dbReference type="EMBL" id="KAA3672815.1"/>
    </source>
</evidence>
<accession>A0A5J4NBA9</accession>
<keyword evidence="6" id="KW-1185">Reference proteome</keyword>
<dbReference type="InterPro" id="IPR007249">
    <property type="entry name" value="DOP1_N"/>
</dbReference>
<dbReference type="GO" id="GO:0015031">
    <property type="term" value="P:protein transport"/>
    <property type="evidence" value="ECO:0007669"/>
    <property type="project" value="UniProtKB-KW"/>
</dbReference>
<dbReference type="InterPro" id="IPR040314">
    <property type="entry name" value="DOP1"/>
</dbReference>
<sequence>MSSEDFYNSNDSKFKSFTAQIDKSLKGFEYSTEWADLISALGRLIKVIQSNAKTGYVPRSFLIGKRIAQCLHPALPPGVHCKALECYDAIFRTIGLERLALDLPIYGSGLFALLGLSAMTVKPPLFDIFEEHLLPLGTSLHPAFMGLLQGILPGLEQGAEFSERGNRMMEMFCAAVGPKFFYTCLWKLESLACLFGDSVLLVQRDALDFLQMALPIHLHASPNVTVADGPLSAAELSALCSCALSILLRRDASLNRRLFTWLRGSQLVEIVRSDCSSTIISQPVSLALSVLGDSPKLAEYIASQPHPSVENDQVAQNCYFSLYSRDILTDAVRRIIRSPTSLSLQNPLNQIWTPGHTTVKSLLNIVATERSIAERPFRIVTGLLDRSDLGGSIIESILPEILWYTYAQFHALQQRSDTWFSNEAATLTGSDMLYQFNMRTANDITECEQSAVENISNLIMDHVRAKDSTKPLTLRKFVNSVHECALLVWGLSLFIELSGIIYLFIRLGAEDHGIRAFQLVPESGNPVGDFTDSENDANFLSSALTTDHSIDTRLAPTKDGRLNVADEFLRTAHLFLTNLDGTFFWSLLETQFTRILIPCSPPITAIQPRLIHWFQKPLELHLNELCRIVHFLLEHLPIDTYPGVCSYHLPRTASHIVACLTTRIQKSSTAVISGDASLPALTVIELSSVLKVLESMISKILEHVMTMFDRSTVFSVDSITRETKTVSSEPTSASTSHRDLTVLASTIGYFRQFLGAFCVHILGFSPKKMNTFLESIRVQNSSPGCPEQSIRQFNSIAPDGVSWLDLFAQMCRLLLHLSNFPLLVCDALESPQSMTASNTAHRDSCDPDKLMQLFNGDLTVSVIPGEYSLPEWLVCLLYASTELDCFDLKAVSLYTLLELFAASTSVNGWNVDNKNSTSEVSRAGKMRLILPALSGRLLTYLIRKTSLFSRVGISLWNYLTPSHSPFHEDAANLLVRLHQLYPPTPNSPTDGGSPGCPTGVGSSVETYILSQMLSPDLNLQVDAQARFALLWHLIRPSPPGCFPHQTTAVNSNGLSATSRTSQKPSSSVTKFKVCNFAKSIAAPCWRRSPLIAGDHVDSSAIHSTHSSGLHSIPFYRCALLLLDNLDVDNPWGPVGSVGTAVCSFTTAFPGMDVTESNATTQISGLIRSVLREQSVQWMCRALRTGQVDRLMAPVLAALLHPATVRISLKARVLLANRWFVQRRGTADAEQNGGESRDAVRTNAPGVSFTLSTENVAEDPVRSSAQTLRTSESKNGGDVFGANYQTTDMMSLLQSRLRLITCRSDADQEARTKRLYAARQTLVADLLEDLLSMPLLQPLDASCASASNSNLAAIEGDLASTMLPLHEHLVIYLQNHDANQ</sequence>
<reference evidence="5 6" key="1">
    <citation type="journal article" date="2019" name="Gigascience">
        <title>Whole-genome sequence of the oriental lung fluke Paragonimus westermani.</title>
        <authorList>
            <person name="Oey H."/>
            <person name="Zakrzewski M."/>
            <person name="Narain K."/>
            <person name="Devi K.R."/>
            <person name="Agatsuma T."/>
            <person name="Nawaratna S."/>
            <person name="Gobert G.N."/>
            <person name="Jones M.K."/>
            <person name="Ragan M.A."/>
            <person name="McManus D.P."/>
            <person name="Krause L."/>
        </authorList>
    </citation>
    <scope>NUCLEOTIDE SEQUENCE [LARGE SCALE GENOMIC DNA]</scope>
    <source>
        <strain evidence="5 6">IND2009</strain>
    </source>
</reference>
<feature type="domain" description="DOP1 N-terminal" evidence="4">
    <location>
        <begin position="11"/>
        <end position="187"/>
    </location>
</feature>
<keyword evidence="1" id="KW-0813">Transport</keyword>
<feature type="domain" description="DOP1 N-terminal" evidence="4">
    <location>
        <begin position="189"/>
        <end position="265"/>
    </location>
</feature>
<name>A0A5J4NBA9_9TREM</name>
<organism evidence="5 6">
    <name type="scientific">Paragonimus westermani</name>
    <dbReference type="NCBI Taxonomy" id="34504"/>
    <lineage>
        <taxon>Eukaryota</taxon>
        <taxon>Metazoa</taxon>
        <taxon>Spiralia</taxon>
        <taxon>Lophotrochozoa</taxon>
        <taxon>Platyhelminthes</taxon>
        <taxon>Trematoda</taxon>
        <taxon>Digenea</taxon>
        <taxon>Plagiorchiida</taxon>
        <taxon>Troglotremata</taxon>
        <taxon>Troglotrematidae</taxon>
        <taxon>Paragonimus</taxon>
    </lineage>
</organism>
<protein>
    <recommendedName>
        <fullName evidence="4">DOP1 N-terminal domain-containing protein</fullName>
    </recommendedName>
</protein>
<dbReference type="GO" id="GO:0005829">
    <property type="term" value="C:cytosol"/>
    <property type="evidence" value="ECO:0007669"/>
    <property type="project" value="GOC"/>
</dbReference>
<evidence type="ECO:0000256" key="2">
    <source>
        <dbReference type="ARBA" id="ARBA00022927"/>
    </source>
</evidence>
<evidence type="ECO:0000259" key="4">
    <source>
        <dbReference type="Pfam" id="PF04118"/>
    </source>
</evidence>
<evidence type="ECO:0000256" key="1">
    <source>
        <dbReference type="ARBA" id="ARBA00022448"/>
    </source>
</evidence>
<evidence type="ECO:0000313" key="6">
    <source>
        <dbReference type="Proteomes" id="UP000324629"/>
    </source>
</evidence>
<evidence type="ECO:0000256" key="3">
    <source>
        <dbReference type="ARBA" id="ARBA00046326"/>
    </source>
</evidence>
<dbReference type="GO" id="GO:0006895">
    <property type="term" value="P:Golgi to endosome transport"/>
    <property type="evidence" value="ECO:0007669"/>
    <property type="project" value="InterPro"/>
</dbReference>
<proteinExistence type="inferred from homology"/>